<dbReference type="Proteomes" id="UP000217154">
    <property type="component" value="Chromosome"/>
</dbReference>
<gene>
    <name evidence="1" type="ORF">CKY39_10590</name>
</gene>
<accession>A0A250DI32</accession>
<dbReference type="AlphaFoldDB" id="A0A250DI32"/>
<dbReference type="GeneID" id="82268899"/>
<evidence type="ECO:0000313" key="2">
    <source>
        <dbReference type="Proteomes" id="UP000217154"/>
    </source>
</evidence>
<organism evidence="1 2">
    <name type="scientific">Variovorax boronicumulans</name>
    <dbReference type="NCBI Taxonomy" id="436515"/>
    <lineage>
        <taxon>Bacteria</taxon>
        <taxon>Pseudomonadati</taxon>
        <taxon>Pseudomonadota</taxon>
        <taxon>Betaproteobacteria</taxon>
        <taxon>Burkholderiales</taxon>
        <taxon>Comamonadaceae</taxon>
        <taxon>Variovorax</taxon>
    </lineage>
</organism>
<protein>
    <submittedName>
        <fullName evidence="1">Uncharacterized protein</fullName>
    </submittedName>
</protein>
<proteinExistence type="predicted"/>
<dbReference type="KEGG" id="vbo:CKY39_10590"/>
<sequence>MRSKTSSRIPYRGFNIAIQVDRAGDQIFGHADLFADDEFKARLAVGTQGRRTKEVRDRLRRLAKSKVDVWAITGSARSAAAPGDARPSPG</sequence>
<evidence type="ECO:0000313" key="1">
    <source>
        <dbReference type="EMBL" id="ATA53613.1"/>
    </source>
</evidence>
<name>A0A250DI32_9BURK</name>
<dbReference type="RefSeq" id="WP_095744407.1">
    <property type="nucleotide sequence ID" value="NZ_BKDH01000001.1"/>
</dbReference>
<reference evidence="1 2" key="1">
    <citation type="submission" date="2017-09" db="EMBL/GenBank/DDBJ databases">
        <title>The diverse metabolic capabilities of V. boronicumulans make it an excellent choice for continued studies on novel biodegradation.</title>
        <authorList>
            <person name="Sun S."/>
        </authorList>
    </citation>
    <scope>NUCLEOTIDE SEQUENCE [LARGE SCALE GENOMIC DNA]</scope>
    <source>
        <strain evidence="1 2">J1</strain>
    </source>
</reference>
<dbReference type="EMBL" id="CP023284">
    <property type="protein sequence ID" value="ATA53613.1"/>
    <property type="molecule type" value="Genomic_DNA"/>
</dbReference>